<accession>A0A0E9PBD7</accession>
<evidence type="ECO:0000313" key="1">
    <source>
        <dbReference type="EMBL" id="JAH01168.1"/>
    </source>
</evidence>
<name>A0A0E9PBD7_ANGAN</name>
<proteinExistence type="predicted"/>
<reference evidence="1" key="2">
    <citation type="journal article" date="2015" name="Fish Shellfish Immunol.">
        <title>Early steps in the European eel (Anguilla anguilla)-Vibrio vulnificus interaction in the gills: Role of the RtxA13 toxin.</title>
        <authorList>
            <person name="Callol A."/>
            <person name="Pajuelo D."/>
            <person name="Ebbesson L."/>
            <person name="Teles M."/>
            <person name="MacKenzie S."/>
            <person name="Amaro C."/>
        </authorList>
    </citation>
    <scope>NUCLEOTIDE SEQUENCE</scope>
</reference>
<dbReference type="AlphaFoldDB" id="A0A0E9PBD7"/>
<protein>
    <submittedName>
        <fullName evidence="1">Uncharacterized protein</fullName>
    </submittedName>
</protein>
<dbReference type="EMBL" id="GBXM01107409">
    <property type="protein sequence ID" value="JAH01168.1"/>
    <property type="molecule type" value="Transcribed_RNA"/>
</dbReference>
<sequence length="51" mass="5518">MPLWNGTCALSRKSVHGRKGVNYVKTSGPYLCSLCRLVLGFRGSLLIGGLH</sequence>
<organism evidence="1">
    <name type="scientific">Anguilla anguilla</name>
    <name type="common">European freshwater eel</name>
    <name type="synonym">Muraena anguilla</name>
    <dbReference type="NCBI Taxonomy" id="7936"/>
    <lineage>
        <taxon>Eukaryota</taxon>
        <taxon>Metazoa</taxon>
        <taxon>Chordata</taxon>
        <taxon>Craniata</taxon>
        <taxon>Vertebrata</taxon>
        <taxon>Euteleostomi</taxon>
        <taxon>Actinopterygii</taxon>
        <taxon>Neopterygii</taxon>
        <taxon>Teleostei</taxon>
        <taxon>Anguilliformes</taxon>
        <taxon>Anguillidae</taxon>
        <taxon>Anguilla</taxon>
    </lineage>
</organism>
<reference evidence="1" key="1">
    <citation type="submission" date="2014-11" db="EMBL/GenBank/DDBJ databases">
        <authorList>
            <person name="Amaro Gonzalez C."/>
        </authorList>
    </citation>
    <scope>NUCLEOTIDE SEQUENCE</scope>
</reference>